<evidence type="ECO:0000313" key="2">
    <source>
        <dbReference type="EMBL" id="KIR22909.1"/>
    </source>
</evidence>
<gene>
    <name evidence="2" type="ORF">PFLU3_15910</name>
</gene>
<reference evidence="2 3" key="1">
    <citation type="submission" date="2015-01" db="EMBL/GenBank/DDBJ databases">
        <title>Genome sequence of the beneficial rhizobacterium Pseudomonas fluorescens 2-79.</title>
        <authorList>
            <person name="Thuermer A."/>
            <person name="Daniel R."/>
        </authorList>
    </citation>
    <scope>NUCLEOTIDE SEQUENCE [LARGE SCALE GENOMIC DNA]</scope>
    <source>
        <strain evidence="2 3">2-79</strain>
    </source>
</reference>
<comment type="caution">
    <text evidence="2">The sequence shown here is derived from an EMBL/GenBank/DDBJ whole genome shotgun (WGS) entry which is preliminary data.</text>
</comment>
<dbReference type="AlphaFoldDB" id="A0A0D0TLR0"/>
<feature type="transmembrane region" description="Helical" evidence="1">
    <location>
        <begin position="6"/>
        <end position="28"/>
    </location>
</feature>
<dbReference type="EMBL" id="JXCQ01000010">
    <property type="protein sequence ID" value="KIR22909.1"/>
    <property type="molecule type" value="Genomic_DNA"/>
</dbReference>
<dbReference type="PATRIC" id="fig|294.125.peg.1638"/>
<keyword evidence="1" id="KW-0812">Transmembrane</keyword>
<evidence type="ECO:0000256" key="1">
    <source>
        <dbReference type="SAM" id="Phobius"/>
    </source>
</evidence>
<keyword evidence="1" id="KW-0472">Membrane</keyword>
<organism evidence="2 3">
    <name type="scientific">Pseudomonas fluorescens</name>
    <dbReference type="NCBI Taxonomy" id="294"/>
    <lineage>
        <taxon>Bacteria</taxon>
        <taxon>Pseudomonadati</taxon>
        <taxon>Pseudomonadota</taxon>
        <taxon>Gammaproteobacteria</taxon>
        <taxon>Pseudomonadales</taxon>
        <taxon>Pseudomonadaceae</taxon>
        <taxon>Pseudomonas</taxon>
    </lineage>
</organism>
<dbReference type="Proteomes" id="UP000032210">
    <property type="component" value="Unassembled WGS sequence"/>
</dbReference>
<keyword evidence="1" id="KW-1133">Transmembrane helix</keyword>
<proteinExistence type="predicted"/>
<evidence type="ECO:0000313" key="3">
    <source>
        <dbReference type="Proteomes" id="UP000032210"/>
    </source>
</evidence>
<sequence length="55" mass="6463">MFSHEGTALELLTLVFGVTGVLLIAWFFHHQYELRARKRVKKQHAHHKQATTQNH</sequence>
<dbReference type="RefSeq" id="WP_164486649.1">
    <property type="nucleotide sequence ID" value="NZ_JXCQ01000010.1"/>
</dbReference>
<name>A0A0D0TLR0_PSEFL</name>
<accession>A0A0D0TLR0</accession>
<protein>
    <submittedName>
        <fullName evidence="2">Uncharacterized protein</fullName>
    </submittedName>
</protein>